<sequence length="47" mass="5164">MPSSSNRRAQAISWHDFVTGQLRGRAQKEVVNGQVSLLPETLTRSGP</sequence>
<dbReference type="Proteomes" id="UP000014264">
    <property type="component" value="Unassembled WGS sequence"/>
</dbReference>
<accession>A0A829GJB3</accession>
<evidence type="ECO:0000313" key="1">
    <source>
        <dbReference type="EMBL" id="EPC57476.1"/>
    </source>
</evidence>
<reference evidence="1 2" key="1">
    <citation type="journal article" date="2013" name="PLoS ONE">
        <title>Lactobacillus paracasei comparative genomics: towards species pan-genome definition and exploitation of diversity.</title>
        <authorList>
            <person name="Smokvina T."/>
            <person name="Wels M."/>
            <person name="Polka J."/>
            <person name="Chervaux C."/>
            <person name="Brisse S."/>
            <person name="Boekhorst J."/>
            <person name="van Hylckama Vlieg J.E."/>
            <person name="Siezen R.J."/>
        </authorList>
    </citation>
    <scope>NUCLEOTIDE SEQUENCE [LARGE SCALE GENOMIC DNA]</scope>
    <source>
        <strain evidence="1 2">Lpp14</strain>
    </source>
</reference>
<organism evidence="1 2">
    <name type="scientific">Lacticaseibacillus paracasei subsp. paracasei Lpp14</name>
    <dbReference type="NCBI Taxonomy" id="1256204"/>
    <lineage>
        <taxon>Bacteria</taxon>
        <taxon>Bacillati</taxon>
        <taxon>Bacillota</taxon>
        <taxon>Bacilli</taxon>
        <taxon>Lactobacillales</taxon>
        <taxon>Lactobacillaceae</taxon>
        <taxon>Lacticaseibacillus</taxon>
    </lineage>
</organism>
<name>A0A829GJB3_LACPA</name>
<proteinExistence type="predicted"/>
<dbReference type="AlphaFoldDB" id="A0A829GJB3"/>
<gene>
    <name evidence="1" type="ORF">Lpp14_16166</name>
</gene>
<protein>
    <submittedName>
        <fullName evidence="1">RepR protein</fullName>
    </submittedName>
</protein>
<dbReference type="EMBL" id="ANJZ01000425">
    <property type="protein sequence ID" value="EPC57476.1"/>
    <property type="molecule type" value="Genomic_DNA"/>
</dbReference>
<comment type="caution">
    <text evidence="1">The sequence shown here is derived from an EMBL/GenBank/DDBJ whole genome shotgun (WGS) entry which is preliminary data.</text>
</comment>
<evidence type="ECO:0000313" key="2">
    <source>
        <dbReference type="Proteomes" id="UP000014264"/>
    </source>
</evidence>